<dbReference type="Proteomes" id="UP000006316">
    <property type="component" value="Unassembled WGS sequence"/>
</dbReference>
<dbReference type="eggNOG" id="ENOG5031WY6">
    <property type="taxonomic scope" value="Bacteria"/>
</dbReference>
<dbReference type="OrthoDB" id="2719927at2"/>
<comment type="caution">
    <text evidence="1">The sequence shown here is derived from an EMBL/GenBank/DDBJ whole genome shotgun (WGS) entry which is preliminary data.</text>
</comment>
<dbReference type="STRING" id="1117379.BABA_17147"/>
<name>K6DDM8_9BACI</name>
<organism evidence="1 2">
    <name type="scientific">Neobacillus bataviensis LMG 21833</name>
    <dbReference type="NCBI Taxonomy" id="1117379"/>
    <lineage>
        <taxon>Bacteria</taxon>
        <taxon>Bacillati</taxon>
        <taxon>Bacillota</taxon>
        <taxon>Bacilli</taxon>
        <taxon>Bacillales</taxon>
        <taxon>Bacillaceae</taxon>
        <taxon>Neobacillus</taxon>
    </lineage>
</organism>
<dbReference type="RefSeq" id="WP_007086425.1">
    <property type="nucleotide sequence ID" value="NZ_AJLS01000121.1"/>
</dbReference>
<dbReference type="EMBL" id="AJLS01000121">
    <property type="protein sequence ID" value="EKN66158.1"/>
    <property type="molecule type" value="Genomic_DNA"/>
</dbReference>
<evidence type="ECO:0000313" key="2">
    <source>
        <dbReference type="Proteomes" id="UP000006316"/>
    </source>
</evidence>
<keyword evidence="2" id="KW-1185">Reference proteome</keyword>
<accession>K6DDM8</accession>
<reference evidence="1 2" key="1">
    <citation type="journal article" date="2012" name="Front. Microbiol.">
        <title>Redundancy and modularity in membrane-associated dissimilatory nitrate reduction in Bacillus.</title>
        <authorList>
            <person name="Heylen K."/>
            <person name="Keltjens J."/>
        </authorList>
    </citation>
    <scope>NUCLEOTIDE SEQUENCE [LARGE SCALE GENOMIC DNA]</scope>
    <source>
        <strain evidence="2">LMG 21833T</strain>
    </source>
</reference>
<evidence type="ECO:0000313" key="1">
    <source>
        <dbReference type="EMBL" id="EKN66158.1"/>
    </source>
</evidence>
<sequence>MEIILNRKGCIIIRKLAFVFLLISLLPLTGFHRANQLVITNIDTTIIKAERILRYDIKIKNTGNTPFKSEFDYPGQHNYGIEVVIRPNKELASKMELVEGSQFIKMIPWGSGSTGIIDSGSEASYHLEYKIKKGTNLKEVKELAFDSALIILDGVNIVKEFPLDKVNMD</sequence>
<dbReference type="PATRIC" id="fig|1117379.3.peg.3558"/>
<proteinExistence type="predicted"/>
<gene>
    <name evidence="1" type="ORF">BABA_17147</name>
</gene>
<protein>
    <submittedName>
        <fullName evidence="1">Uncharacterized protein</fullName>
    </submittedName>
</protein>
<dbReference type="AlphaFoldDB" id="K6DDM8"/>